<reference evidence="2 3" key="1">
    <citation type="submission" date="2016-07" db="EMBL/GenBank/DDBJ databases">
        <title>Pervasive Adenine N6-methylation of Active Genes in Fungi.</title>
        <authorList>
            <consortium name="DOE Joint Genome Institute"/>
            <person name="Mondo S.J."/>
            <person name="Dannebaum R.O."/>
            <person name="Kuo R.C."/>
            <person name="Labutti K."/>
            <person name="Haridas S."/>
            <person name="Kuo A."/>
            <person name="Salamov A."/>
            <person name="Ahrendt S.R."/>
            <person name="Lipzen A."/>
            <person name="Sullivan W."/>
            <person name="Andreopoulos W.B."/>
            <person name="Clum A."/>
            <person name="Lindquist E."/>
            <person name="Daum C."/>
            <person name="Ramamoorthy G.K."/>
            <person name="Gryganskyi A."/>
            <person name="Culley D."/>
            <person name="Magnuson J.K."/>
            <person name="James T.Y."/>
            <person name="O'Malley M.A."/>
            <person name="Stajich J.E."/>
            <person name="Spatafora J.W."/>
            <person name="Visel A."/>
            <person name="Grigoriev I.V."/>
        </authorList>
    </citation>
    <scope>NUCLEOTIDE SEQUENCE [LARGE SCALE GENOMIC DNA]</scope>
    <source>
        <strain evidence="2 3">62-1032</strain>
    </source>
</reference>
<evidence type="ECO:0000313" key="3">
    <source>
        <dbReference type="Proteomes" id="UP000193467"/>
    </source>
</evidence>
<evidence type="ECO:0000313" key="2">
    <source>
        <dbReference type="EMBL" id="ORY92934.1"/>
    </source>
</evidence>
<dbReference type="Proteomes" id="UP000193467">
    <property type="component" value="Unassembled WGS sequence"/>
</dbReference>
<evidence type="ECO:0000256" key="1">
    <source>
        <dbReference type="SAM" id="MobiDB-lite"/>
    </source>
</evidence>
<sequence length="244" mass="27294">MQFLKSFFVTPTEVYYTCSPTTNPLPPHAGPYHPQLGFTPRTQLIRQRASRALAATKVSSRLASPSNWLELERDALELEARVSRHREFEEQVQTYVTTLSRAIKTLEYQDGATEVETLATLLLETPTDERGWSRLHEARLTAKLWEQVGEYTGALFHALPSSSSLILSFASTERWAPVLAYVKAWEGQASSQNPTHPHSPATASQPTVSHSSAFSSPSSRFEADTSPSVGTELSHDLRRRRLRT</sequence>
<accession>A0A1Y2G4R9</accession>
<feature type="compositionally biased region" description="Low complexity" evidence="1">
    <location>
        <begin position="209"/>
        <end position="219"/>
    </location>
</feature>
<dbReference type="EMBL" id="MCGR01000001">
    <property type="protein sequence ID" value="ORY92934.1"/>
    <property type="molecule type" value="Genomic_DNA"/>
</dbReference>
<feature type="region of interest" description="Disordered" evidence="1">
    <location>
        <begin position="189"/>
        <end position="244"/>
    </location>
</feature>
<proteinExistence type="predicted"/>
<protein>
    <submittedName>
        <fullName evidence="2">Uncharacterized protein</fullName>
    </submittedName>
</protein>
<comment type="caution">
    <text evidence="2">The sequence shown here is derived from an EMBL/GenBank/DDBJ whole genome shotgun (WGS) entry which is preliminary data.</text>
</comment>
<organism evidence="2 3">
    <name type="scientific">Leucosporidium creatinivorum</name>
    <dbReference type="NCBI Taxonomy" id="106004"/>
    <lineage>
        <taxon>Eukaryota</taxon>
        <taxon>Fungi</taxon>
        <taxon>Dikarya</taxon>
        <taxon>Basidiomycota</taxon>
        <taxon>Pucciniomycotina</taxon>
        <taxon>Microbotryomycetes</taxon>
        <taxon>Leucosporidiales</taxon>
        <taxon>Leucosporidium</taxon>
    </lineage>
</organism>
<feature type="compositionally biased region" description="Polar residues" evidence="1">
    <location>
        <begin position="189"/>
        <end position="208"/>
    </location>
</feature>
<gene>
    <name evidence="2" type="ORF">BCR35DRAFT_298551</name>
</gene>
<dbReference type="InParanoid" id="A0A1Y2G4R9"/>
<name>A0A1Y2G4R9_9BASI</name>
<dbReference type="AlphaFoldDB" id="A0A1Y2G4R9"/>
<keyword evidence="3" id="KW-1185">Reference proteome</keyword>